<dbReference type="Proteomes" id="UP000546173">
    <property type="component" value="Unassembled WGS sequence"/>
</dbReference>
<gene>
    <name evidence="2" type="ORF">H7993_18045</name>
</gene>
<keyword evidence="3" id="KW-1185">Reference proteome</keyword>
<evidence type="ECO:0000313" key="2">
    <source>
        <dbReference type="EMBL" id="MBC2680306.1"/>
    </source>
</evidence>
<evidence type="ECO:0000259" key="1">
    <source>
        <dbReference type="Pfam" id="PF14341"/>
    </source>
</evidence>
<feature type="domain" description="Type 4 fimbrial biogenesis protein PilX N-terminal" evidence="1">
    <location>
        <begin position="14"/>
        <end position="62"/>
    </location>
</feature>
<dbReference type="InterPro" id="IPR025746">
    <property type="entry name" value="PilX_N_dom"/>
</dbReference>
<dbReference type="EMBL" id="JACMYH010000006">
    <property type="protein sequence ID" value="MBC2680306.1"/>
    <property type="molecule type" value="Genomic_DNA"/>
</dbReference>
<dbReference type="AlphaFoldDB" id="A0A7X1G8V8"/>
<name>A0A7X1G8V8_9PSED</name>
<comment type="caution">
    <text evidence="2">The sequence shown here is derived from an EMBL/GenBank/DDBJ whole genome shotgun (WGS) entry which is preliminary data.</text>
</comment>
<organism evidence="2 3">
    <name type="scientific">Pseudomonas baltica</name>
    <dbReference type="NCBI Taxonomy" id="2762576"/>
    <lineage>
        <taxon>Bacteria</taxon>
        <taxon>Pseudomonadati</taxon>
        <taxon>Pseudomonadota</taxon>
        <taxon>Gammaproteobacteria</taxon>
        <taxon>Pseudomonadales</taxon>
        <taxon>Pseudomonadaceae</taxon>
        <taxon>Pseudomonas</taxon>
    </lineage>
</organism>
<reference evidence="2 3" key="1">
    <citation type="submission" date="2020-08" db="EMBL/GenBank/DDBJ databases">
        <title>Pseudomonas sp. nov.</title>
        <authorList>
            <person name="Gieschler S."/>
            <person name="Fiedler G."/>
            <person name="Brinks E."/>
            <person name="Boehnlein C."/>
            <person name="Franz C.M.A.P."/>
            <person name="Kabisch J."/>
        </authorList>
    </citation>
    <scope>NUCLEOTIDE SEQUENCE [LARGE SCALE GENOMIC DNA]</scope>
    <source>
        <strain evidence="2 3">MBT-2</strain>
    </source>
</reference>
<sequence>MSMHTHYSATSTQRGMTLIVCLVFLLLLTLIGVSSMQNATLQEKMAGSVTLRNGSFQIAEAMLRIGENTVKPEAYTLAFCNTAVTCAPPTNANTIGTSNYIAANGVVWVQSGSGYYAIQKVGATNNPSILASGSPINTTKKFYELYRITGVGIQGTSRTVLESVYAKQQ</sequence>
<evidence type="ECO:0000313" key="3">
    <source>
        <dbReference type="Proteomes" id="UP000546173"/>
    </source>
</evidence>
<protein>
    <submittedName>
        <fullName evidence="2">Pilus assembly protein PilX</fullName>
    </submittedName>
</protein>
<proteinExistence type="predicted"/>
<dbReference type="Pfam" id="PF14341">
    <property type="entry name" value="PilX_N"/>
    <property type="match status" value="1"/>
</dbReference>
<accession>A0A7X1G8V8</accession>